<accession>A0A1A9ZB41</accession>
<name>A0A1A9ZB41_GLOPL</name>
<proteinExistence type="predicted"/>
<keyword evidence="2" id="KW-1185">Reference proteome</keyword>
<reference evidence="1" key="2">
    <citation type="submission" date="2020-05" db="UniProtKB">
        <authorList>
            <consortium name="EnsemblMetazoa"/>
        </authorList>
    </citation>
    <scope>IDENTIFICATION</scope>
    <source>
        <strain evidence="1">IAEA</strain>
    </source>
</reference>
<dbReference type="Proteomes" id="UP000092445">
    <property type="component" value="Unassembled WGS sequence"/>
</dbReference>
<dbReference type="AlphaFoldDB" id="A0A1A9ZB41"/>
<dbReference type="EnsemblMetazoa" id="GPAI009232-RA">
    <property type="protein sequence ID" value="GPAI009232-PA"/>
    <property type="gene ID" value="GPAI009232"/>
</dbReference>
<dbReference type="VEuPathDB" id="VectorBase:GPAI009232"/>
<reference evidence="2" key="1">
    <citation type="submission" date="2014-03" db="EMBL/GenBank/DDBJ databases">
        <authorList>
            <person name="Aksoy S."/>
            <person name="Warren W."/>
            <person name="Wilson R.K."/>
        </authorList>
    </citation>
    <scope>NUCLEOTIDE SEQUENCE [LARGE SCALE GENOMIC DNA]</scope>
    <source>
        <strain evidence="2">IAEA</strain>
    </source>
</reference>
<organism evidence="1 2">
    <name type="scientific">Glossina pallidipes</name>
    <name type="common">Tsetse fly</name>
    <dbReference type="NCBI Taxonomy" id="7398"/>
    <lineage>
        <taxon>Eukaryota</taxon>
        <taxon>Metazoa</taxon>
        <taxon>Ecdysozoa</taxon>
        <taxon>Arthropoda</taxon>
        <taxon>Hexapoda</taxon>
        <taxon>Insecta</taxon>
        <taxon>Pterygota</taxon>
        <taxon>Neoptera</taxon>
        <taxon>Endopterygota</taxon>
        <taxon>Diptera</taxon>
        <taxon>Brachycera</taxon>
        <taxon>Muscomorpha</taxon>
        <taxon>Hippoboscoidea</taxon>
        <taxon>Glossinidae</taxon>
        <taxon>Glossina</taxon>
    </lineage>
</organism>
<sequence>MGSDDKTSGEGRVLDLIMIEIPKKRNLKIAKQKIDSIRNTFYARTYLICRTYNIDAVVVYSPYYRAQCSAVDIAATTATTSTTTAATAAAAAAAIAFHSLNHI</sequence>
<evidence type="ECO:0000313" key="2">
    <source>
        <dbReference type="Proteomes" id="UP000092445"/>
    </source>
</evidence>
<protein>
    <submittedName>
        <fullName evidence="1">Uncharacterized protein</fullName>
    </submittedName>
</protein>
<evidence type="ECO:0000313" key="1">
    <source>
        <dbReference type="EnsemblMetazoa" id="GPAI009232-PA"/>
    </source>
</evidence>